<keyword evidence="4 7" id="KW-0501">Molybdenum cofactor biosynthesis</keyword>
<dbReference type="KEGG" id="gbn:GEOBRER4_21280"/>
<dbReference type="InterPro" id="IPR051920">
    <property type="entry name" value="MPT_Adenylyltrnsfr/MoaC-Rel"/>
</dbReference>
<organism evidence="9 10">
    <name type="scientific">Citrifermentans bremense</name>
    <dbReference type="NCBI Taxonomy" id="60035"/>
    <lineage>
        <taxon>Bacteria</taxon>
        <taxon>Pseudomonadati</taxon>
        <taxon>Thermodesulfobacteriota</taxon>
        <taxon>Desulfuromonadia</taxon>
        <taxon>Geobacterales</taxon>
        <taxon>Geobacteraceae</taxon>
        <taxon>Citrifermentans</taxon>
    </lineage>
</organism>
<dbReference type="RefSeq" id="WP_185242296.1">
    <property type="nucleotide sequence ID" value="NZ_AP023213.1"/>
</dbReference>
<evidence type="ECO:0000256" key="3">
    <source>
        <dbReference type="ARBA" id="ARBA00015262"/>
    </source>
</evidence>
<comment type="catalytic activity">
    <reaction evidence="5">
        <text>molybdopterin + ATP + H(+) = adenylyl-molybdopterin + diphosphate</text>
        <dbReference type="Rhea" id="RHEA:31331"/>
        <dbReference type="ChEBI" id="CHEBI:15378"/>
        <dbReference type="ChEBI" id="CHEBI:30616"/>
        <dbReference type="ChEBI" id="CHEBI:33019"/>
        <dbReference type="ChEBI" id="CHEBI:58698"/>
        <dbReference type="ChEBI" id="CHEBI:62727"/>
        <dbReference type="EC" id="2.7.7.75"/>
    </reaction>
</comment>
<evidence type="ECO:0000256" key="7">
    <source>
        <dbReference type="PIRNR" id="PIRNR006443"/>
    </source>
</evidence>
<reference evidence="9 10" key="1">
    <citation type="submission" date="2020-06" db="EMBL/GenBank/DDBJ databases">
        <title>Interaction of electrochemicaly active bacteria, Geobacter bremensis R4 on different carbon anode.</title>
        <authorList>
            <person name="Meng L."/>
            <person name="Yoshida N."/>
        </authorList>
    </citation>
    <scope>NUCLEOTIDE SEQUENCE [LARGE SCALE GENOMIC DNA]</scope>
    <source>
        <strain evidence="9 10">R4</strain>
    </source>
</reference>
<comment type="similarity">
    <text evidence="2 7">Belongs to the MoaB/Mog family.</text>
</comment>
<dbReference type="InterPro" id="IPR008284">
    <property type="entry name" value="MoCF_biosynth_CS"/>
</dbReference>
<dbReference type="EMBL" id="AP023213">
    <property type="protein sequence ID" value="BCG47378.1"/>
    <property type="molecule type" value="Genomic_DNA"/>
</dbReference>
<dbReference type="UniPathway" id="UPA00344"/>
<dbReference type="NCBIfam" id="TIGR00177">
    <property type="entry name" value="molyb_syn"/>
    <property type="match status" value="1"/>
</dbReference>
<evidence type="ECO:0000259" key="8">
    <source>
        <dbReference type="SMART" id="SM00852"/>
    </source>
</evidence>
<evidence type="ECO:0000256" key="6">
    <source>
        <dbReference type="ARBA" id="ARBA00058212"/>
    </source>
</evidence>
<dbReference type="InterPro" id="IPR036425">
    <property type="entry name" value="MoaB/Mog-like_dom_sf"/>
</dbReference>
<proteinExistence type="inferred from homology"/>
<keyword evidence="9" id="KW-0808">Transferase</keyword>
<dbReference type="InterPro" id="IPR012245">
    <property type="entry name" value="MoaB"/>
</dbReference>
<dbReference type="SMART" id="SM00852">
    <property type="entry name" value="MoCF_biosynth"/>
    <property type="match status" value="1"/>
</dbReference>
<comment type="function">
    <text evidence="7">May be involved in the biosynthesis of molybdopterin.</text>
</comment>
<keyword evidence="10" id="KW-1185">Reference proteome</keyword>
<name>A0A6S6M178_9BACT</name>
<gene>
    <name evidence="9" type="ORF">GEOBRER4_n2209</name>
</gene>
<evidence type="ECO:0000313" key="10">
    <source>
        <dbReference type="Proteomes" id="UP000515472"/>
    </source>
</evidence>
<dbReference type="AlphaFoldDB" id="A0A6S6M178"/>
<protein>
    <recommendedName>
        <fullName evidence="3 7">Molybdenum cofactor biosynthesis protein B</fullName>
    </recommendedName>
</protein>
<dbReference type="Gene3D" id="3.40.980.10">
    <property type="entry name" value="MoaB/Mog-like domain"/>
    <property type="match status" value="1"/>
</dbReference>
<evidence type="ECO:0000256" key="4">
    <source>
        <dbReference type="ARBA" id="ARBA00023150"/>
    </source>
</evidence>
<comment type="pathway">
    <text evidence="1 7">Cofactor biosynthesis; molybdopterin biosynthesis.</text>
</comment>
<accession>A0A6S6M178</accession>
<dbReference type="GO" id="GO:0006777">
    <property type="term" value="P:Mo-molybdopterin cofactor biosynthetic process"/>
    <property type="evidence" value="ECO:0007669"/>
    <property type="project" value="UniProtKB-UniRule"/>
</dbReference>
<dbReference type="CDD" id="cd00886">
    <property type="entry name" value="MogA_MoaB"/>
    <property type="match status" value="1"/>
</dbReference>
<keyword evidence="9" id="KW-0548">Nucleotidyltransferase</keyword>
<dbReference type="PROSITE" id="PS01078">
    <property type="entry name" value="MOCF_BIOSYNTHESIS_1"/>
    <property type="match status" value="1"/>
</dbReference>
<dbReference type="InterPro" id="IPR001453">
    <property type="entry name" value="MoaB/Mog_dom"/>
</dbReference>
<dbReference type="Pfam" id="PF00994">
    <property type="entry name" value="MoCF_biosynth"/>
    <property type="match status" value="1"/>
</dbReference>
<dbReference type="PIRSF" id="PIRSF006443">
    <property type="entry name" value="MoaB"/>
    <property type="match status" value="1"/>
</dbReference>
<dbReference type="PANTHER" id="PTHR43764:SF1">
    <property type="entry name" value="MOLYBDOPTERIN MOLYBDOTRANSFERASE"/>
    <property type="match status" value="1"/>
</dbReference>
<dbReference type="SUPFAM" id="SSF53218">
    <property type="entry name" value="Molybdenum cofactor biosynthesis proteins"/>
    <property type="match status" value="1"/>
</dbReference>
<evidence type="ECO:0000313" key="9">
    <source>
        <dbReference type="EMBL" id="BCG47378.1"/>
    </source>
</evidence>
<evidence type="ECO:0000256" key="1">
    <source>
        <dbReference type="ARBA" id="ARBA00005046"/>
    </source>
</evidence>
<evidence type="ECO:0000256" key="2">
    <source>
        <dbReference type="ARBA" id="ARBA00006112"/>
    </source>
</evidence>
<dbReference type="GO" id="GO:0061598">
    <property type="term" value="F:molybdopterin adenylyltransferase activity"/>
    <property type="evidence" value="ECO:0007669"/>
    <property type="project" value="UniProtKB-EC"/>
</dbReference>
<sequence length="165" mass="17425">MRAAILTLSDRCSTGERADGSGPALKSFLEERGVTVACTEVIPDDAYLISEKLATWSDSGSFDLILTTGGTGVSPRDVTPEATERVVDRVLPGFGEVMRAESLKKTPHAIISRAIAGIRKNTLIINLPGSPRGATENIGFVWAAVPHAVAKLQGDPEECGTPLPK</sequence>
<comment type="function">
    <text evidence="6">Catalyzes the adenylation of molybdopterin as part of the biosynthesis of the molybdenum-cofactor.</text>
</comment>
<dbReference type="Proteomes" id="UP000515472">
    <property type="component" value="Chromosome"/>
</dbReference>
<feature type="domain" description="MoaB/Mog" evidence="8">
    <location>
        <begin position="4"/>
        <end position="148"/>
    </location>
</feature>
<evidence type="ECO:0000256" key="5">
    <source>
        <dbReference type="ARBA" id="ARBA00051131"/>
    </source>
</evidence>
<dbReference type="PANTHER" id="PTHR43764">
    <property type="entry name" value="MOLYBDENUM COFACTOR BIOSYNTHESIS"/>
    <property type="match status" value="1"/>
</dbReference>